<evidence type="ECO:0000313" key="3">
    <source>
        <dbReference type="EMBL" id="TFY63065.1"/>
    </source>
</evidence>
<proteinExistence type="predicted"/>
<dbReference type="Proteomes" id="UP000298327">
    <property type="component" value="Unassembled WGS sequence"/>
</dbReference>
<feature type="coiled-coil region" evidence="1">
    <location>
        <begin position="216"/>
        <end position="243"/>
    </location>
</feature>
<comment type="caution">
    <text evidence="3">The sequence shown here is derived from an EMBL/GenBank/DDBJ whole genome shotgun (WGS) entry which is preliminary data.</text>
</comment>
<evidence type="ECO:0000256" key="2">
    <source>
        <dbReference type="SAM" id="MobiDB-lite"/>
    </source>
</evidence>
<dbReference type="Gene3D" id="4.10.280.10">
    <property type="entry name" value="Helix-loop-helix DNA-binding domain"/>
    <property type="match status" value="1"/>
</dbReference>
<feature type="compositionally biased region" description="Basic and acidic residues" evidence="2">
    <location>
        <begin position="11"/>
        <end position="30"/>
    </location>
</feature>
<dbReference type="OrthoDB" id="10459578at2759"/>
<dbReference type="EMBL" id="SEOQ01000434">
    <property type="protein sequence ID" value="TFY63065.1"/>
    <property type="molecule type" value="Genomic_DNA"/>
</dbReference>
<accession>A0A4Y9YKX7</accession>
<evidence type="ECO:0000313" key="4">
    <source>
        <dbReference type="Proteomes" id="UP000298327"/>
    </source>
</evidence>
<feature type="compositionally biased region" description="Polar residues" evidence="2">
    <location>
        <begin position="43"/>
        <end position="64"/>
    </location>
</feature>
<feature type="compositionally biased region" description="Polar residues" evidence="2">
    <location>
        <begin position="76"/>
        <end position="86"/>
    </location>
</feature>
<feature type="compositionally biased region" description="Pro residues" evidence="2">
    <location>
        <begin position="107"/>
        <end position="129"/>
    </location>
</feature>
<keyword evidence="4" id="KW-1185">Reference proteome</keyword>
<name>A0A4Y9YKX7_9AGAM</name>
<dbReference type="AlphaFoldDB" id="A0A4Y9YKX7"/>
<feature type="region of interest" description="Disordered" evidence="2">
    <location>
        <begin position="1"/>
        <end position="183"/>
    </location>
</feature>
<organism evidence="3 4">
    <name type="scientific">Dentipellis fragilis</name>
    <dbReference type="NCBI Taxonomy" id="205917"/>
    <lineage>
        <taxon>Eukaryota</taxon>
        <taxon>Fungi</taxon>
        <taxon>Dikarya</taxon>
        <taxon>Basidiomycota</taxon>
        <taxon>Agaricomycotina</taxon>
        <taxon>Agaricomycetes</taxon>
        <taxon>Russulales</taxon>
        <taxon>Hericiaceae</taxon>
        <taxon>Dentipellis</taxon>
    </lineage>
</organism>
<keyword evidence="1" id="KW-0175">Coiled coil</keyword>
<dbReference type="InterPro" id="IPR036638">
    <property type="entry name" value="HLH_DNA-bd_sf"/>
</dbReference>
<dbReference type="GO" id="GO:0046983">
    <property type="term" value="F:protein dimerization activity"/>
    <property type="evidence" value="ECO:0007669"/>
    <property type="project" value="InterPro"/>
</dbReference>
<reference evidence="3 4" key="1">
    <citation type="submission" date="2019-02" db="EMBL/GenBank/DDBJ databases">
        <title>Genome sequencing of the rare red list fungi Dentipellis fragilis.</title>
        <authorList>
            <person name="Buettner E."/>
            <person name="Kellner H."/>
        </authorList>
    </citation>
    <scope>NUCLEOTIDE SEQUENCE [LARGE SCALE GENOMIC DNA]</scope>
    <source>
        <strain evidence="3 4">DSM 105465</strain>
    </source>
</reference>
<gene>
    <name evidence="3" type="ORF">EVG20_g6480</name>
</gene>
<protein>
    <submittedName>
        <fullName evidence="3">Uncharacterized protein</fullName>
    </submittedName>
</protein>
<evidence type="ECO:0000256" key="1">
    <source>
        <dbReference type="SAM" id="Coils"/>
    </source>
</evidence>
<sequence length="278" mass="29990">MPRMSQKSSKGVRDAERDRSTKQARSRLDLLAEVAVSFRRSGSPATHSNRPFSSSASETRTAQDTARHSPSPGPYSLNSHANSVHTSSSPAAFGGSSPLSALSETTPSPPPLVSSPLPTPSPPSAPSPPSMLNLPPVPEFLKGARENAARAALSPKVRHKVSEDVRRRNKADKAQRKRNRDVSDRVNLNNVLPVGRRASTKPPGLVEVMRKATEYIPEVQGDLEAAQKRIAELEDTNSMLASILTMGRQERDRVAATTERMVGLQNETHQLKSQAASG</sequence>
<feature type="compositionally biased region" description="Basic and acidic residues" evidence="2">
    <location>
        <begin position="160"/>
        <end position="183"/>
    </location>
</feature>
<feature type="compositionally biased region" description="Low complexity" evidence="2">
    <location>
        <begin position="87"/>
        <end position="106"/>
    </location>
</feature>